<feature type="region of interest" description="Disordered" evidence="1">
    <location>
        <begin position="674"/>
        <end position="698"/>
    </location>
</feature>
<feature type="compositionally biased region" description="Basic and acidic residues" evidence="1">
    <location>
        <begin position="627"/>
        <end position="636"/>
    </location>
</feature>
<sequence length="698" mass="76686">MLCNPHFEPTHHLPLRSLAGASMLTRTRWHGQAWGRPYARTVYRQRLVVSAKRWQTSASANGNDVLSRDGTKPDRAAGSRPTRPLTGIITTNDASNTSFEHLLSVIPKPHSSSIRTSTIGTALLTILLTPTYASYALRTDASLALLKHLSAADAQSPPGPLDVLSAVVDRLPAGIDARAGKEGIAYMLLRNAAPLSVVARSNLNPKTLKPGSLSFEMPPNKGRPWDYTVQLPLAHTVFTTGLVSTLVHTKYSFSPENGYLADRVQRLEAQTLRLPLTADYGAVSVLAPLVPLTPFRVIRNFMGNIIRTLSSATSREQSLQTSATSTDTQPASQELETAVTSYFKSLNVAPRAVSVWALIIPDEAKRWTRLRQENHVVRRLRDLAAEEVPETWTSSKHPVRLSLNGAILRLLRNGARLHRVLSGGGGWGKKAGLLSLDPDAAYSSRELRAEEGWHFDFDDESAEGVQEQQRQALGEVVKEGEHVMFLLGEHEDAQSRLSHAKSWDFINKSDLAAVFGAIPSTVDYGSNTANKNADDVEPTSLPDLIHRPNIFGALSEGGLALRITKDARLQSQTKFDVPFSYIWATEAEADKHNRTSASERRMQAGQRRQDDYFEKAATSERATPKVSGHEKGPENSRHVNFRRVVPMYSTETTRSRHGGNERVYDFGIKARYSTTAGSHSGDAANISDAAEHDRVPKG</sequence>
<name>M2NGZ9_BAUPA</name>
<dbReference type="RefSeq" id="XP_007673823.1">
    <property type="nucleotide sequence ID" value="XM_007675633.1"/>
</dbReference>
<feature type="compositionally biased region" description="Basic and acidic residues" evidence="1">
    <location>
        <begin position="66"/>
        <end position="77"/>
    </location>
</feature>
<dbReference type="GeneID" id="19113256"/>
<accession>M2NGZ9</accession>
<feature type="compositionally biased region" description="Basic and acidic residues" evidence="1">
    <location>
        <begin position="689"/>
        <end position="698"/>
    </location>
</feature>
<dbReference type="Proteomes" id="UP000011761">
    <property type="component" value="Unassembled WGS sequence"/>
</dbReference>
<dbReference type="KEGG" id="bcom:BAUCODRAFT_375012"/>
<gene>
    <name evidence="2" type="ORF">BAUCODRAFT_375012</name>
</gene>
<dbReference type="OrthoDB" id="1744869at2759"/>
<dbReference type="EMBL" id="KB445552">
    <property type="protein sequence ID" value="EMC98594.1"/>
    <property type="molecule type" value="Genomic_DNA"/>
</dbReference>
<evidence type="ECO:0000256" key="1">
    <source>
        <dbReference type="SAM" id="MobiDB-lite"/>
    </source>
</evidence>
<dbReference type="eggNOG" id="ENOG502SB4N">
    <property type="taxonomic scope" value="Eukaryota"/>
</dbReference>
<dbReference type="STRING" id="717646.M2NGZ9"/>
<evidence type="ECO:0000313" key="2">
    <source>
        <dbReference type="EMBL" id="EMC98594.1"/>
    </source>
</evidence>
<organism evidence="2 3">
    <name type="scientific">Baudoinia panamericana (strain UAMH 10762)</name>
    <name type="common">Angels' share fungus</name>
    <name type="synonym">Baudoinia compniacensis (strain UAMH 10762)</name>
    <dbReference type="NCBI Taxonomy" id="717646"/>
    <lineage>
        <taxon>Eukaryota</taxon>
        <taxon>Fungi</taxon>
        <taxon>Dikarya</taxon>
        <taxon>Ascomycota</taxon>
        <taxon>Pezizomycotina</taxon>
        <taxon>Dothideomycetes</taxon>
        <taxon>Dothideomycetidae</taxon>
        <taxon>Mycosphaerellales</taxon>
        <taxon>Teratosphaeriaceae</taxon>
        <taxon>Baudoinia</taxon>
    </lineage>
</organism>
<dbReference type="HOGENOM" id="CLU_394808_0_0_1"/>
<dbReference type="OMA" id="WELGTIP"/>
<evidence type="ECO:0000313" key="3">
    <source>
        <dbReference type="Proteomes" id="UP000011761"/>
    </source>
</evidence>
<protein>
    <submittedName>
        <fullName evidence="2">Uncharacterized protein</fullName>
    </submittedName>
</protein>
<feature type="region of interest" description="Disordered" evidence="1">
    <location>
        <begin position="59"/>
        <end position="90"/>
    </location>
</feature>
<dbReference type="AlphaFoldDB" id="M2NGZ9"/>
<proteinExistence type="predicted"/>
<keyword evidence="3" id="KW-1185">Reference proteome</keyword>
<feature type="region of interest" description="Disordered" evidence="1">
    <location>
        <begin position="590"/>
        <end position="636"/>
    </location>
</feature>
<reference evidence="2 3" key="1">
    <citation type="journal article" date="2012" name="PLoS Pathog.">
        <title>Diverse lifestyles and strategies of plant pathogenesis encoded in the genomes of eighteen Dothideomycetes fungi.</title>
        <authorList>
            <person name="Ohm R.A."/>
            <person name="Feau N."/>
            <person name="Henrissat B."/>
            <person name="Schoch C.L."/>
            <person name="Horwitz B.A."/>
            <person name="Barry K.W."/>
            <person name="Condon B.J."/>
            <person name="Copeland A.C."/>
            <person name="Dhillon B."/>
            <person name="Glaser F."/>
            <person name="Hesse C.N."/>
            <person name="Kosti I."/>
            <person name="LaButti K."/>
            <person name="Lindquist E.A."/>
            <person name="Lucas S."/>
            <person name="Salamov A.A."/>
            <person name="Bradshaw R.E."/>
            <person name="Ciuffetti L."/>
            <person name="Hamelin R.C."/>
            <person name="Kema G.H.J."/>
            <person name="Lawrence C."/>
            <person name="Scott J.A."/>
            <person name="Spatafora J.W."/>
            <person name="Turgeon B.G."/>
            <person name="de Wit P.J.G.M."/>
            <person name="Zhong S."/>
            <person name="Goodwin S.B."/>
            <person name="Grigoriev I.V."/>
        </authorList>
    </citation>
    <scope>NUCLEOTIDE SEQUENCE [LARGE SCALE GENOMIC DNA]</scope>
    <source>
        <strain evidence="2 3">UAMH 10762</strain>
    </source>
</reference>
<feature type="compositionally biased region" description="Basic and acidic residues" evidence="1">
    <location>
        <begin position="590"/>
        <end position="618"/>
    </location>
</feature>